<keyword evidence="6" id="KW-1185">Reference proteome</keyword>
<dbReference type="Proteomes" id="UP000472273">
    <property type="component" value="Unplaced"/>
</dbReference>
<protein>
    <recommendedName>
        <fullName evidence="4">Thrombospondin-like N-terminal domain-containing protein</fullName>
    </recommendedName>
</protein>
<accession>A0A670ZSK0</accession>
<sequence length="263" mass="29366">VDVLAALQLQKEPEGVRKTAGFCPQKRAGSGMGTAFRISRRAQISAPTWQLFPGEFPADFSVMALLKAKPGRPVFLLSLYDRHGVQQLGIELGRSPRFLYRDQSGRPAPDDYPVFRGANLTDGRWHRLALSVKKKQATLFVDCKKEATVALPRGNSPMLDVKGITVFGARILDEGVFEGDIQQLLISSSPQAAQDYCPDCGRAPQKPQAQEVQQRPPRPEVRRGRQSGVCVCVCVLSIYLLKVQRRFCGRETICMQIRRPRKF</sequence>
<evidence type="ECO:0000256" key="3">
    <source>
        <dbReference type="SAM" id="MobiDB-lite"/>
    </source>
</evidence>
<dbReference type="AlphaFoldDB" id="A0A670ZSK0"/>
<dbReference type="Pfam" id="PF02210">
    <property type="entry name" value="Laminin_G_2"/>
    <property type="match status" value="1"/>
</dbReference>
<keyword evidence="2" id="KW-0677">Repeat</keyword>
<dbReference type="InterPro" id="IPR013320">
    <property type="entry name" value="ConA-like_dom_sf"/>
</dbReference>
<evidence type="ECO:0000313" key="6">
    <source>
        <dbReference type="Proteomes" id="UP000472273"/>
    </source>
</evidence>
<dbReference type="Gene3D" id="2.60.120.200">
    <property type="match status" value="1"/>
</dbReference>
<name>A0A670ZSK0_PSETE</name>
<organism evidence="5 6">
    <name type="scientific">Pseudonaja textilis</name>
    <name type="common">Eastern brown snake</name>
    <dbReference type="NCBI Taxonomy" id="8673"/>
    <lineage>
        <taxon>Eukaryota</taxon>
        <taxon>Metazoa</taxon>
        <taxon>Chordata</taxon>
        <taxon>Craniata</taxon>
        <taxon>Vertebrata</taxon>
        <taxon>Euteleostomi</taxon>
        <taxon>Lepidosauria</taxon>
        <taxon>Squamata</taxon>
        <taxon>Bifurcata</taxon>
        <taxon>Unidentata</taxon>
        <taxon>Episquamata</taxon>
        <taxon>Toxicofera</taxon>
        <taxon>Serpentes</taxon>
        <taxon>Colubroidea</taxon>
        <taxon>Elapidae</taxon>
        <taxon>Hydrophiinae</taxon>
        <taxon>Pseudonaja</taxon>
    </lineage>
</organism>
<dbReference type="CDD" id="cd00110">
    <property type="entry name" value="LamG"/>
    <property type="match status" value="1"/>
</dbReference>
<feature type="region of interest" description="Disordered" evidence="3">
    <location>
        <begin position="199"/>
        <end position="222"/>
    </location>
</feature>
<reference evidence="5" key="1">
    <citation type="submission" date="2025-08" db="UniProtKB">
        <authorList>
            <consortium name="Ensembl"/>
        </authorList>
    </citation>
    <scope>IDENTIFICATION</scope>
</reference>
<keyword evidence="1" id="KW-0732">Signal</keyword>
<feature type="domain" description="Thrombospondin-like N-terminal" evidence="4">
    <location>
        <begin position="1"/>
        <end position="190"/>
    </location>
</feature>
<dbReference type="InterPro" id="IPR001791">
    <property type="entry name" value="Laminin_G"/>
</dbReference>
<dbReference type="SUPFAM" id="SSF49899">
    <property type="entry name" value="Concanavalin A-like lectins/glucanases"/>
    <property type="match status" value="1"/>
</dbReference>
<reference evidence="5" key="2">
    <citation type="submission" date="2025-09" db="UniProtKB">
        <authorList>
            <consortium name="Ensembl"/>
        </authorList>
    </citation>
    <scope>IDENTIFICATION</scope>
</reference>
<proteinExistence type="predicted"/>
<evidence type="ECO:0000259" key="4">
    <source>
        <dbReference type="SMART" id="SM00210"/>
    </source>
</evidence>
<evidence type="ECO:0000256" key="2">
    <source>
        <dbReference type="ARBA" id="ARBA00022737"/>
    </source>
</evidence>
<evidence type="ECO:0000256" key="1">
    <source>
        <dbReference type="ARBA" id="ARBA00022729"/>
    </source>
</evidence>
<dbReference type="SMART" id="SM00210">
    <property type="entry name" value="TSPN"/>
    <property type="match status" value="1"/>
</dbReference>
<dbReference type="InterPro" id="IPR048287">
    <property type="entry name" value="TSPN-like_N"/>
</dbReference>
<evidence type="ECO:0000313" key="5">
    <source>
        <dbReference type="Ensembl" id="ENSPTXP00000025763.1"/>
    </source>
</evidence>
<dbReference type="Ensembl" id="ENSPTXT00000026561.1">
    <property type="protein sequence ID" value="ENSPTXP00000025763.1"/>
    <property type="gene ID" value="ENSPTXG00000017919.1"/>
</dbReference>
<dbReference type="GeneTree" id="ENSGT00940000159762"/>